<keyword evidence="8" id="KW-1185">Reference proteome</keyword>
<dbReference type="PANTHER" id="PTHR30474:SF1">
    <property type="entry name" value="PEPTIDOGLYCAN GLYCOSYLTRANSFERASE MRDB"/>
    <property type="match status" value="1"/>
</dbReference>
<sequence>MLFDYDFRNYNFRLLLYMAALSLIGILAISSASGADSSRMIKQIGGVVLAFVICIAVSMLDYHRYEQFAAAIYVVCSLMLGAVLIMGISTKGATRWLKIGPIQIQPSEFVKIGLILVIAIYLSRNIDTLNQPRTLARTAGIAGIPLAMVFLQPNLSTTIVISVMILCMIFAAGLSYRWIGGTLLVGLPAFGILLWAALQDMVPFLKQYQAQRIMARFFNTSGDYTDLNRQQNNSIMAIGSGRLTGKGLFNEALGSVKNGNFLSEEQTDFIFAIIGEEMGFAGCVVIISLYLLLVFECLFIASRARDLEGKLICTGVASLLAFQSFANIAVATGIFPNTGLPLPFISSGISSLLSTFVGMGIVLNIGMQRASAA</sequence>
<evidence type="ECO:0000313" key="7">
    <source>
        <dbReference type="EMBL" id="SET18920.1"/>
    </source>
</evidence>
<dbReference type="EMBL" id="FOIL01000007">
    <property type="protein sequence ID" value="SET18920.1"/>
    <property type="molecule type" value="Genomic_DNA"/>
</dbReference>
<feature type="transmembrane region" description="Helical" evidence="6">
    <location>
        <begin position="68"/>
        <end position="88"/>
    </location>
</feature>
<evidence type="ECO:0000256" key="6">
    <source>
        <dbReference type="SAM" id="Phobius"/>
    </source>
</evidence>
<evidence type="ECO:0000256" key="2">
    <source>
        <dbReference type="ARBA" id="ARBA00022692"/>
    </source>
</evidence>
<evidence type="ECO:0000256" key="4">
    <source>
        <dbReference type="ARBA" id="ARBA00022989"/>
    </source>
</evidence>
<reference evidence="8" key="1">
    <citation type="submission" date="2016-10" db="EMBL/GenBank/DDBJ databases">
        <authorList>
            <person name="Varghese N."/>
            <person name="Submissions S."/>
        </authorList>
    </citation>
    <scope>NUCLEOTIDE SEQUENCE [LARGE SCALE GENOMIC DNA]</scope>
    <source>
        <strain evidence="8">KH1P1</strain>
    </source>
</reference>
<feature type="transmembrane region" description="Helical" evidence="6">
    <location>
        <begin position="109"/>
        <end position="126"/>
    </location>
</feature>
<organism evidence="7 8">
    <name type="scientific">[Clostridium] aminophilum</name>
    <dbReference type="NCBI Taxonomy" id="1526"/>
    <lineage>
        <taxon>Bacteria</taxon>
        <taxon>Bacillati</taxon>
        <taxon>Bacillota</taxon>
        <taxon>Clostridia</taxon>
        <taxon>Lachnospirales</taxon>
        <taxon>Lachnospiraceae</taxon>
    </lineage>
</organism>
<keyword evidence="4 6" id="KW-1133">Transmembrane helix</keyword>
<dbReference type="AlphaFoldDB" id="A0A1I0CHN1"/>
<dbReference type="GO" id="GO:0008360">
    <property type="term" value="P:regulation of cell shape"/>
    <property type="evidence" value="ECO:0007669"/>
    <property type="project" value="UniProtKB-KW"/>
</dbReference>
<dbReference type="eggNOG" id="COG0772">
    <property type="taxonomic scope" value="Bacteria"/>
</dbReference>
<feature type="transmembrane region" description="Helical" evidence="6">
    <location>
        <begin position="178"/>
        <end position="198"/>
    </location>
</feature>
<dbReference type="GO" id="GO:0051301">
    <property type="term" value="P:cell division"/>
    <property type="evidence" value="ECO:0007669"/>
    <property type="project" value="InterPro"/>
</dbReference>
<evidence type="ECO:0000256" key="3">
    <source>
        <dbReference type="ARBA" id="ARBA00022960"/>
    </source>
</evidence>
<feature type="transmembrane region" description="Helical" evidence="6">
    <location>
        <begin position="341"/>
        <end position="365"/>
    </location>
</feature>
<dbReference type="RefSeq" id="WP_074648879.1">
    <property type="nucleotide sequence ID" value="NZ_FOIL01000007.1"/>
</dbReference>
<dbReference type="STRING" id="1526.SAMN02910262_00550"/>
<protein>
    <submittedName>
        <fullName evidence="7">Rod shape determining protein RodA</fullName>
    </submittedName>
</protein>
<feature type="transmembrane region" description="Helical" evidence="6">
    <location>
        <begin position="12"/>
        <end position="32"/>
    </location>
</feature>
<feature type="transmembrane region" description="Helical" evidence="6">
    <location>
        <begin position="146"/>
        <end position="171"/>
    </location>
</feature>
<gene>
    <name evidence="7" type="ORF">SAMN04487771_100751</name>
</gene>
<keyword evidence="2 6" id="KW-0812">Transmembrane</keyword>
<evidence type="ECO:0000256" key="5">
    <source>
        <dbReference type="ARBA" id="ARBA00023136"/>
    </source>
</evidence>
<feature type="transmembrane region" description="Helical" evidence="6">
    <location>
        <begin position="311"/>
        <end position="335"/>
    </location>
</feature>
<evidence type="ECO:0000313" key="8">
    <source>
        <dbReference type="Proteomes" id="UP000199820"/>
    </source>
</evidence>
<dbReference type="GO" id="GO:0032153">
    <property type="term" value="C:cell division site"/>
    <property type="evidence" value="ECO:0007669"/>
    <property type="project" value="TreeGrafter"/>
</dbReference>
<feature type="transmembrane region" description="Helical" evidence="6">
    <location>
        <begin position="278"/>
        <end position="299"/>
    </location>
</feature>
<name>A0A1I0CHN1_9FIRM</name>
<dbReference type="Proteomes" id="UP000199820">
    <property type="component" value="Unassembled WGS sequence"/>
</dbReference>
<dbReference type="GO" id="GO:0005886">
    <property type="term" value="C:plasma membrane"/>
    <property type="evidence" value="ECO:0007669"/>
    <property type="project" value="TreeGrafter"/>
</dbReference>
<comment type="subcellular location">
    <subcellularLocation>
        <location evidence="1">Membrane</location>
        <topology evidence="1">Multi-pass membrane protein</topology>
    </subcellularLocation>
</comment>
<accession>A0A1I0CHN1</accession>
<dbReference type="GO" id="GO:0015648">
    <property type="term" value="F:lipid-linked peptidoglycan transporter activity"/>
    <property type="evidence" value="ECO:0007669"/>
    <property type="project" value="TreeGrafter"/>
</dbReference>
<keyword evidence="3" id="KW-0133">Cell shape</keyword>
<dbReference type="OrthoDB" id="9812661at2"/>
<evidence type="ECO:0000256" key="1">
    <source>
        <dbReference type="ARBA" id="ARBA00004141"/>
    </source>
</evidence>
<keyword evidence="5 6" id="KW-0472">Membrane</keyword>
<feature type="transmembrane region" description="Helical" evidence="6">
    <location>
        <begin position="44"/>
        <end position="62"/>
    </location>
</feature>
<dbReference type="InterPro" id="IPR001182">
    <property type="entry name" value="FtsW/RodA"/>
</dbReference>
<dbReference type="Pfam" id="PF01098">
    <property type="entry name" value="FTSW_RODA_SPOVE"/>
    <property type="match status" value="1"/>
</dbReference>
<proteinExistence type="predicted"/>
<dbReference type="PANTHER" id="PTHR30474">
    <property type="entry name" value="CELL CYCLE PROTEIN"/>
    <property type="match status" value="1"/>
</dbReference>